<protein>
    <submittedName>
        <fullName evidence="1">Uncharacterized protein</fullName>
    </submittedName>
</protein>
<sequence>MNDAFEDDATWDDDDEDGLWDDYCLTLVRGISAEEFLRRIGARPGPRVTGVSALREETRQDSHTRMGIGVTEVDGWALGFETCGIIGISEKYNVPLSAGTRLVADFQNVNAVTRFVWREDGDLRLDFDPGDPGVRRGSDPDGLLDVLTAAGFSCEDTTDEDDDEDDGDADLNAVIEHLTGIRVTDRLIARATYLTGTVGP</sequence>
<proteinExistence type="predicted"/>
<keyword evidence="2" id="KW-1185">Reference proteome</keyword>
<dbReference type="AlphaFoldDB" id="A0A3N1D0U5"/>
<evidence type="ECO:0000313" key="2">
    <source>
        <dbReference type="Proteomes" id="UP000272400"/>
    </source>
</evidence>
<organism evidence="1 2">
    <name type="scientific">Actinocorallia herbida</name>
    <dbReference type="NCBI Taxonomy" id="58109"/>
    <lineage>
        <taxon>Bacteria</taxon>
        <taxon>Bacillati</taxon>
        <taxon>Actinomycetota</taxon>
        <taxon>Actinomycetes</taxon>
        <taxon>Streptosporangiales</taxon>
        <taxon>Thermomonosporaceae</taxon>
        <taxon>Actinocorallia</taxon>
    </lineage>
</organism>
<name>A0A3N1D0U5_9ACTN</name>
<reference evidence="1 2" key="1">
    <citation type="submission" date="2018-11" db="EMBL/GenBank/DDBJ databases">
        <title>Sequencing the genomes of 1000 actinobacteria strains.</title>
        <authorList>
            <person name="Klenk H.-P."/>
        </authorList>
    </citation>
    <scope>NUCLEOTIDE SEQUENCE [LARGE SCALE GENOMIC DNA]</scope>
    <source>
        <strain evidence="1 2">DSM 44254</strain>
    </source>
</reference>
<dbReference type="RefSeq" id="WP_123666474.1">
    <property type="nucleotide sequence ID" value="NZ_RJKE01000001.1"/>
</dbReference>
<dbReference type="InterPro" id="IPR045592">
    <property type="entry name" value="DUF6461"/>
</dbReference>
<evidence type="ECO:0000313" key="1">
    <source>
        <dbReference type="EMBL" id="ROO87155.1"/>
    </source>
</evidence>
<dbReference type="Proteomes" id="UP000272400">
    <property type="component" value="Unassembled WGS sequence"/>
</dbReference>
<accession>A0A3N1D0U5</accession>
<dbReference type="Pfam" id="PF20062">
    <property type="entry name" value="DUF6461"/>
    <property type="match status" value="1"/>
</dbReference>
<comment type="caution">
    <text evidence="1">The sequence shown here is derived from an EMBL/GenBank/DDBJ whole genome shotgun (WGS) entry which is preliminary data.</text>
</comment>
<gene>
    <name evidence="1" type="ORF">EDD29_4747</name>
</gene>
<dbReference type="EMBL" id="RJKE01000001">
    <property type="protein sequence ID" value="ROO87155.1"/>
    <property type="molecule type" value="Genomic_DNA"/>
</dbReference>
<dbReference type="OrthoDB" id="4460129at2"/>